<dbReference type="Gene3D" id="1.25.10.10">
    <property type="entry name" value="Leucine-rich Repeat Variant"/>
    <property type="match status" value="1"/>
</dbReference>
<dbReference type="VEuPathDB" id="TrichDB:TRFO_29417"/>
<proteinExistence type="predicted"/>
<sequence>MIDELPSTDNTNKNILETINMSQENDVESNTSRFFHQNLYENDIHIFDLIVNSYNTKNSQKMLVNLHKFNQISLNINFPYFVKFRESGLSKILLELINNECNINTLSLILKIITNLTSYPEEDRYIHDLINNSMFTILLHLIETRHTENIISDIFRIFSNCCLTNIEIRDVFLNSIPINILTDCKMIDIAGMKKVLKLLRAIIHFQISEDILNIIIDFLSSSCVSGDINNGINSQILYPLIDFVYEMKKNYSFNHKMLDSNIINGLISSFPHVKDYKKTTVLLEIFVPMIKIIPERFLGLIPTLLNNLNSKYSEVSLGSAIAIRLLLIDNINLFNTDDLQNFIASFINIFPKTKNKAQIILCGIICEITMNLPKEFTHQVAHSLLEIYNDMIDLDSSYLSRNILNSIVDIQMKEDQCENGEEILQLFISENMSTITSFLYSDDEKLSEITELFLSVFSERNEKD</sequence>
<dbReference type="Proteomes" id="UP000179807">
    <property type="component" value="Unassembled WGS sequence"/>
</dbReference>
<dbReference type="InterPro" id="IPR011989">
    <property type="entry name" value="ARM-like"/>
</dbReference>
<evidence type="ECO:0000313" key="1">
    <source>
        <dbReference type="EMBL" id="OHT03232.1"/>
    </source>
</evidence>
<dbReference type="SUPFAM" id="SSF48371">
    <property type="entry name" value="ARM repeat"/>
    <property type="match status" value="1"/>
</dbReference>
<gene>
    <name evidence="1" type="ORF">TRFO_29417</name>
</gene>
<dbReference type="InterPro" id="IPR016024">
    <property type="entry name" value="ARM-type_fold"/>
</dbReference>
<comment type="caution">
    <text evidence="1">The sequence shown here is derived from an EMBL/GenBank/DDBJ whole genome shotgun (WGS) entry which is preliminary data.</text>
</comment>
<dbReference type="RefSeq" id="XP_068356368.1">
    <property type="nucleotide sequence ID" value="XM_068506776.1"/>
</dbReference>
<protein>
    <submittedName>
        <fullName evidence="1">Uncharacterized protein</fullName>
    </submittedName>
</protein>
<evidence type="ECO:0000313" key="2">
    <source>
        <dbReference type="Proteomes" id="UP000179807"/>
    </source>
</evidence>
<name>A0A1J4JXQ2_9EUKA</name>
<dbReference type="AlphaFoldDB" id="A0A1J4JXQ2"/>
<accession>A0A1J4JXQ2</accession>
<reference evidence="1" key="1">
    <citation type="submission" date="2016-10" db="EMBL/GenBank/DDBJ databases">
        <authorList>
            <person name="Benchimol M."/>
            <person name="Almeida L.G."/>
            <person name="Vasconcelos A.T."/>
            <person name="Perreira-Neves A."/>
            <person name="Rosa I.A."/>
            <person name="Tasca T."/>
            <person name="Bogo M.R."/>
            <person name="de Souza W."/>
        </authorList>
    </citation>
    <scope>NUCLEOTIDE SEQUENCE [LARGE SCALE GENOMIC DNA]</scope>
    <source>
        <strain evidence="1">K</strain>
    </source>
</reference>
<keyword evidence="2" id="KW-1185">Reference proteome</keyword>
<organism evidence="1 2">
    <name type="scientific">Tritrichomonas foetus</name>
    <dbReference type="NCBI Taxonomy" id="1144522"/>
    <lineage>
        <taxon>Eukaryota</taxon>
        <taxon>Metamonada</taxon>
        <taxon>Parabasalia</taxon>
        <taxon>Tritrichomonadida</taxon>
        <taxon>Tritrichomonadidae</taxon>
        <taxon>Tritrichomonas</taxon>
    </lineage>
</organism>
<dbReference type="EMBL" id="MLAK01000835">
    <property type="protein sequence ID" value="OHT03232.1"/>
    <property type="molecule type" value="Genomic_DNA"/>
</dbReference>
<dbReference type="GeneID" id="94841480"/>